<dbReference type="EMBL" id="BJMM01000001">
    <property type="protein sequence ID" value="GEB47532.1"/>
    <property type="molecule type" value="Genomic_DNA"/>
</dbReference>
<comment type="catalytic activity">
    <reaction evidence="9 10">
        <text>D-gluconate + ATP = 6-phospho-D-gluconate + ADP + H(+)</text>
        <dbReference type="Rhea" id="RHEA:19433"/>
        <dbReference type="ChEBI" id="CHEBI:15378"/>
        <dbReference type="ChEBI" id="CHEBI:18391"/>
        <dbReference type="ChEBI" id="CHEBI:30616"/>
        <dbReference type="ChEBI" id="CHEBI:58759"/>
        <dbReference type="ChEBI" id="CHEBI:456216"/>
        <dbReference type="EC" id="2.7.1.12"/>
    </reaction>
</comment>
<evidence type="ECO:0000256" key="9">
    <source>
        <dbReference type="ARBA" id="ARBA00048090"/>
    </source>
</evidence>
<keyword evidence="8" id="KW-0311">Gluconate utilization</keyword>
<keyword evidence="12" id="KW-1185">Reference proteome</keyword>
<protein>
    <recommendedName>
        <fullName evidence="3 10">Gluconokinase</fullName>
        <ecNumber evidence="3 10">2.7.1.12</ecNumber>
    </recommendedName>
</protein>
<keyword evidence="5 10" id="KW-0547">Nucleotide-binding</keyword>
<comment type="pathway">
    <text evidence="1">Carbohydrate acid metabolism.</text>
</comment>
<comment type="caution">
    <text evidence="11">The sequence shown here is derived from an EMBL/GenBank/DDBJ whole genome shotgun (WGS) entry which is preliminary data.</text>
</comment>
<reference evidence="11 12" key="1">
    <citation type="submission" date="2019-06" db="EMBL/GenBank/DDBJ databases">
        <title>Whole genome shotgun sequence of Streptomyces cacaoi subsp. cacaoi NBRC 12748.</title>
        <authorList>
            <person name="Hosoyama A."/>
            <person name="Uohara A."/>
            <person name="Ohji S."/>
            <person name="Ichikawa N."/>
        </authorList>
    </citation>
    <scope>NUCLEOTIDE SEQUENCE [LARGE SCALE GENOMIC DNA]</scope>
    <source>
        <strain evidence="11 12">NBRC 12748</strain>
    </source>
</reference>
<keyword evidence="7 10" id="KW-0067">ATP-binding</keyword>
<dbReference type="InterPro" id="IPR027417">
    <property type="entry name" value="P-loop_NTPase"/>
</dbReference>
<dbReference type="InterPro" id="IPR006001">
    <property type="entry name" value="Therm_gnt_kin"/>
</dbReference>
<dbReference type="PANTHER" id="PTHR43442:SF3">
    <property type="entry name" value="GLUCONOKINASE-RELATED"/>
    <property type="match status" value="1"/>
</dbReference>
<dbReference type="CDD" id="cd02021">
    <property type="entry name" value="GntK"/>
    <property type="match status" value="1"/>
</dbReference>
<dbReference type="PANTHER" id="PTHR43442">
    <property type="entry name" value="GLUCONOKINASE-RELATED"/>
    <property type="match status" value="1"/>
</dbReference>
<dbReference type="Proteomes" id="UP000319210">
    <property type="component" value="Unassembled WGS sequence"/>
</dbReference>
<evidence type="ECO:0000256" key="6">
    <source>
        <dbReference type="ARBA" id="ARBA00022777"/>
    </source>
</evidence>
<dbReference type="OrthoDB" id="9795716at2"/>
<evidence type="ECO:0000256" key="8">
    <source>
        <dbReference type="ARBA" id="ARBA00023064"/>
    </source>
</evidence>
<dbReference type="GO" id="GO:0005524">
    <property type="term" value="F:ATP binding"/>
    <property type="evidence" value="ECO:0007669"/>
    <property type="project" value="UniProtKB-KW"/>
</dbReference>
<dbReference type="SUPFAM" id="SSF52540">
    <property type="entry name" value="P-loop containing nucleoside triphosphate hydrolases"/>
    <property type="match status" value="1"/>
</dbReference>
<dbReference type="FunFam" id="3.40.50.300:FF:000522">
    <property type="entry name" value="Gluconokinase"/>
    <property type="match status" value="1"/>
</dbReference>
<dbReference type="Gene3D" id="3.40.50.300">
    <property type="entry name" value="P-loop containing nucleotide triphosphate hydrolases"/>
    <property type="match status" value="1"/>
</dbReference>
<evidence type="ECO:0000256" key="2">
    <source>
        <dbReference type="ARBA" id="ARBA00008420"/>
    </source>
</evidence>
<evidence type="ECO:0000313" key="11">
    <source>
        <dbReference type="EMBL" id="GEB47532.1"/>
    </source>
</evidence>
<dbReference type="NCBIfam" id="TIGR01313">
    <property type="entry name" value="therm_gnt_kin"/>
    <property type="match status" value="1"/>
</dbReference>
<accession>A0A4Y3QQS0</accession>
<dbReference type="GO" id="GO:0005737">
    <property type="term" value="C:cytoplasm"/>
    <property type="evidence" value="ECO:0007669"/>
    <property type="project" value="TreeGrafter"/>
</dbReference>
<dbReference type="EC" id="2.7.1.12" evidence="3 10"/>
<dbReference type="GO" id="GO:0046316">
    <property type="term" value="F:gluconokinase activity"/>
    <property type="evidence" value="ECO:0007669"/>
    <property type="project" value="UniProtKB-EC"/>
</dbReference>
<sequence>MNEVEYDSTEVDDDSEVPMSAVSTTHTAPVVVVMGVAGTGKTTVGELLAGRLGVPYAEADAFHPPANIAKMSSGTPLDDADRAPWLDAIGAWAAGRLGHGGVVSCSALKRGYRDRLRAGYPELFFLHLTGERALISRRMEQRRDHFMPTALLDSQFATLEPLQPDECGAVVRVDAGPEAVASRAVDALRSATAARAGCAEPLAHPAP</sequence>
<organism evidence="11 12">
    <name type="scientific">Streptomyces cacaoi</name>
    <dbReference type="NCBI Taxonomy" id="1898"/>
    <lineage>
        <taxon>Bacteria</taxon>
        <taxon>Bacillati</taxon>
        <taxon>Actinomycetota</taxon>
        <taxon>Actinomycetes</taxon>
        <taxon>Kitasatosporales</taxon>
        <taxon>Streptomycetaceae</taxon>
        <taxon>Streptomyces</taxon>
    </lineage>
</organism>
<name>A0A4Y3QQS0_STRCI</name>
<keyword evidence="6 10" id="KW-0418">Kinase</keyword>
<evidence type="ECO:0000256" key="4">
    <source>
        <dbReference type="ARBA" id="ARBA00022679"/>
    </source>
</evidence>
<dbReference type="GO" id="GO:0019521">
    <property type="term" value="P:D-gluconate metabolic process"/>
    <property type="evidence" value="ECO:0007669"/>
    <property type="project" value="UniProtKB-KW"/>
</dbReference>
<keyword evidence="4 10" id="KW-0808">Transferase</keyword>
<dbReference type="AlphaFoldDB" id="A0A4Y3QQS0"/>
<gene>
    <name evidence="11" type="ORF">SCA03_00830</name>
</gene>
<evidence type="ECO:0000256" key="1">
    <source>
        <dbReference type="ARBA" id="ARBA00004761"/>
    </source>
</evidence>
<evidence type="ECO:0000313" key="12">
    <source>
        <dbReference type="Proteomes" id="UP000319210"/>
    </source>
</evidence>
<evidence type="ECO:0000256" key="5">
    <source>
        <dbReference type="ARBA" id="ARBA00022741"/>
    </source>
</evidence>
<evidence type="ECO:0000256" key="3">
    <source>
        <dbReference type="ARBA" id="ARBA00012054"/>
    </source>
</evidence>
<evidence type="ECO:0000256" key="7">
    <source>
        <dbReference type="ARBA" id="ARBA00022840"/>
    </source>
</evidence>
<comment type="similarity">
    <text evidence="2 10">Belongs to the gluconokinase GntK/GntV family.</text>
</comment>
<evidence type="ECO:0000256" key="10">
    <source>
        <dbReference type="RuleBase" id="RU363066"/>
    </source>
</evidence>
<proteinExistence type="inferred from homology"/>